<dbReference type="KEGG" id="saqt:GJV85_07045"/>
<dbReference type="SUPFAM" id="SSF48371">
    <property type="entry name" value="ARM repeat"/>
    <property type="match status" value="1"/>
</dbReference>
<accession>A0A975GCU3</accession>
<reference evidence="1" key="1">
    <citation type="submission" date="2019-11" db="EMBL/GenBank/DDBJ databases">
        <authorList>
            <person name="Kojima H."/>
        </authorList>
    </citation>
    <scope>NUCLEOTIDE SEQUENCE</scope>
    <source>
        <strain evidence="1">H1576</strain>
    </source>
</reference>
<protein>
    <submittedName>
        <fullName evidence="1">DNA alkylation repair protein</fullName>
    </submittedName>
</protein>
<sequence>MAELLKNLYNKEYMTLLANTIETEFISFDSDNFLQSIFFDNWQNLELKQRMRHISTTLGEYLPKDYSKAINILQNVFKKMNNAYALENMIFQDFVEVYGLEKFDISINALGVFTVGSSSEFAIRTFILKYPQEAMEKMLLYAKSDNEHLRRLASEGSRPRLPWAISLPLFKKEPQRVLEILEILKDDESAYVRKSIANNLNDISKDNPELVKEIASSWIGESKNRDMLLKHGCRTLLKQSDRETLELFGYSKPDFINILNFQYSTEVEMGEALNFSFNIVSEKKLGKLRVEYAIYFLRKNQQRNKKVFKISEFDSQEKEKRFLKSYSFKPISTRVYYRGLQKLSIIINGIVFKEVEFTLF</sequence>
<evidence type="ECO:0000313" key="1">
    <source>
        <dbReference type="EMBL" id="QSZ41872.1"/>
    </source>
</evidence>
<organism evidence="1 2">
    <name type="scientific">Sulfurimonas aquatica</name>
    <dbReference type="NCBI Taxonomy" id="2672570"/>
    <lineage>
        <taxon>Bacteria</taxon>
        <taxon>Pseudomonadati</taxon>
        <taxon>Campylobacterota</taxon>
        <taxon>Epsilonproteobacteria</taxon>
        <taxon>Campylobacterales</taxon>
        <taxon>Sulfurimonadaceae</taxon>
        <taxon>Sulfurimonas</taxon>
    </lineage>
</organism>
<reference evidence="1" key="2">
    <citation type="submission" date="2021-04" db="EMBL/GenBank/DDBJ databases">
        <title>Isolation and characterization of a novel species of the genus Sulfurimonas.</title>
        <authorList>
            <person name="Fukui M."/>
        </authorList>
    </citation>
    <scope>NUCLEOTIDE SEQUENCE</scope>
    <source>
        <strain evidence="1">H1576</strain>
    </source>
</reference>
<proteinExistence type="predicted"/>
<dbReference type="InterPro" id="IPR014825">
    <property type="entry name" value="DNA_alkylation"/>
</dbReference>
<dbReference type="RefSeq" id="WP_207560690.1">
    <property type="nucleotide sequence ID" value="NZ_CP046072.1"/>
</dbReference>
<name>A0A975GCU3_9BACT</name>
<dbReference type="AlphaFoldDB" id="A0A975GCU3"/>
<evidence type="ECO:0000313" key="2">
    <source>
        <dbReference type="Proteomes" id="UP000671852"/>
    </source>
</evidence>
<dbReference type="InterPro" id="IPR016024">
    <property type="entry name" value="ARM-type_fold"/>
</dbReference>
<dbReference type="Pfam" id="PF08713">
    <property type="entry name" value="DNA_alkylation"/>
    <property type="match status" value="1"/>
</dbReference>
<dbReference type="Gene3D" id="1.25.40.290">
    <property type="entry name" value="ARM repeat domains"/>
    <property type="match status" value="1"/>
</dbReference>
<dbReference type="Proteomes" id="UP000671852">
    <property type="component" value="Chromosome"/>
</dbReference>
<dbReference type="EMBL" id="CP046072">
    <property type="protein sequence ID" value="QSZ41872.1"/>
    <property type="molecule type" value="Genomic_DNA"/>
</dbReference>
<gene>
    <name evidence="1" type="ORF">GJV85_07045</name>
</gene>
<keyword evidence="2" id="KW-1185">Reference proteome</keyword>